<keyword evidence="2" id="KW-0472">Membrane</keyword>
<evidence type="ECO:0000313" key="3">
    <source>
        <dbReference type="EMBL" id="QIG42732.1"/>
    </source>
</evidence>
<evidence type="ECO:0000313" key="4">
    <source>
        <dbReference type="Proteomes" id="UP000502996"/>
    </source>
</evidence>
<evidence type="ECO:0000256" key="1">
    <source>
        <dbReference type="SAM" id="MobiDB-lite"/>
    </source>
</evidence>
<dbReference type="KEGG" id="nano:G5V58_08000"/>
<accession>A0A6G6WBW3</accession>
<reference evidence="3 4" key="1">
    <citation type="submission" date="2020-02" db="EMBL/GenBank/DDBJ databases">
        <title>Full genome sequence of Nocardioides sp. R-3366.</title>
        <authorList>
            <person name="Im W.-T."/>
        </authorList>
    </citation>
    <scope>NUCLEOTIDE SEQUENCE [LARGE SCALE GENOMIC DNA]</scope>
    <source>
        <strain evidence="3 4">R-3366</strain>
    </source>
</reference>
<feature type="region of interest" description="Disordered" evidence="1">
    <location>
        <begin position="1"/>
        <end position="39"/>
    </location>
</feature>
<sequence length="93" mass="10266">MPRVEDEPDHDDEYDDGLGDENTPPSWFPGGHLPPDARRMGLTHHVPDGALLDFAGKLDGAKPIHRITAWVLLVVFGLPVVFAVLRLLQALSY</sequence>
<gene>
    <name evidence="3" type="ORF">G5V58_08000</name>
</gene>
<dbReference type="EMBL" id="CP049257">
    <property type="protein sequence ID" value="QIG42732.1"/>
    <property type="molecule type" value="Genomic_DNA"/>
</dbReference>
<dbReference type="AlphaFoldDB" id="A0A6G6WBW3"/>
<dbReference type="RefSeq" id="WP_165230829.1">
    <property type="nucleotide sequence ID" value="NZ_CP049257.1"/>
</dbReference>
<keyword evidence="2" id="KW-1133">Transmembrane helix</keyword>
<dbReference type="Proteomes" id="UP000502996">
    <property type="component" value="Chromosome"/>
</dbReference>
<organism evidence="3 4">
    <name type="scientific">Nocardioides anomalus</name>
    <dbReference type="NCBI Taxonomy" id="2712223"/>
    <lineage>
        <taxon>Bacteria</taxon>
        <taxon>Bacillati</taxon>
        <taxon>Actinomycetota</taxon>
        <taxon>Actinomycetes</taxon>
        <taxon>Propionibacteriales</taxon>
        <taxon>Nocardioidaceae</taxon>
        <taxon>Nocardioides</taxon>
    </lineage>
</organism>
<keyword evidence="2" id="KW-0812">Transmembrane</keyword>
<protein>
    <submittedName>
        <fullName evidence="3">Uncharacterized protein</fullName>
    </submittedName>
</protein>
<name>A0A6G6WBW3_9ACTN</name>
<feature type="compositionally biased region" description="Acidic residues" evidence="1">
    <location>
        <begin position="1"/>
        <end position="19"/>
    </location>
</feature>
<evidence type="ECO:0000256" key="2">
    <source>
        <dbReference type="SAM" id="Phobius"/>
    </source>
</evidence>
<feature type="transmembrane region" description="Helical" evidence="2">
    <location>
        <begin position="67"/>
        <end position="88"/>
    </location>
</feature>
<keyword evidence="4" id="KW-1185">Reference proteome</keyword>
<proteinExistence type="predicted"/>